<protein>
    <submittedName>
        <fullName evidence="1">Uncharacterized protein</fullName>
    </submittedName>
</protein>
<dbReference type="KEGG" id="tom:BWR18_18580"/>
<sequence length="134" mass="15270">MYFVKSILRSLAQNVVLVPFELNKNSVHRRLATFYAMLVTDVPRALNIGLPGNRREILDRPTKCLESAILIMRSKPTVKNRFRDMGRNAARNASQLQCDAALAKAENLRSVLSRLVTIQVRQKKAWSFCEEIPT</sequence>
<accession>A0A1P8MZX6</accession>
<gene>
    <name evidence="1" type="ORF">BWR18_18580</name>
</gene>
<dbReference type="EMBL" id="CP019312">
    <property type="protein sequence ID" value="APX13459.1"/>
    <property type="molecule type" value="Genomic_DNA"/>
</dbReference>
<dbReference type="AlphaFoldDB" id="A0A1P8MZX6"/>
<name>A0A1P8MZX6_9RHOB</name>
<keyword evidence="2" id="KW-1185">Reference proteome</keyword>
<proteinExistence type="predicted"/>
<organism evidence="1 2">
    <name type="scientific">Tateyamaria omphalii</name>
    <dbReference type="NCBI Taxonomy" id="299262"/>
    <lineage>
        <taxon>Bacteria</taxon>
        <taxon>Pseudomonadati</taxon>
        <taxon>Pseudomonadota</taxon>
        <taxon>Alphaproteobacteria</taxon>
        <taxon>Rhodobacterales</taxon>
        <taxon>Roseobacteraceae</taxon>
        <taxon>Tateyamaria</taxon>
    </lineage>
</organism>
<reference evidence="1 2" key="1">
    <citation type="submission" date="2017-01" db="EMBL/GenBank/DDBJ databases">
        <title>Complete genome of Tateyamaria omphalii DOK1-4 isolated from seawater in Dokdo.</title>
        <authorList>
            <person name="Kim J.H."/>
            <person name="Chi W.-J."/>
        </authorList>
    </citation>
    <scope>NUCLEOTIDE SEQUENCE [LARGE SCALE GENOMIC DNA]</scope>
    <source>
        <strain evidence="1 2">DOK1-4</strain>
    </source>
</reference>
<dbReference type="RefSeq" id="WP_076629892.1">
    <property type="nucleotide sequence ID" value="NZ_CP019312.1"/>
</dbReference>
<evidence type="ECO:0000313" key="2">
    <source>
        <dbReference type="Proteomes" id="UP000186336"/>
    </source>
</evidence>
<evidence type="ECO:0000313" key="1">
    <source>
        <dbReference type="EMBL" id="APX13459.1"/>
    </source>
</evidence>
<dbReference type="Proteomes" id="UP000186336">
    <property type="component" value="Chromosome"/>
</dbReference>